<protein>
    <submittedName>
        <fullName evidence="1">Uncharacterized protein</fullName>
    </submittedName>
</protein>
<accession>W9WQX1</accession>
<gene>
    <name evidence="1" type="ORF">A1O5_06677</name>
</gene>
<proteinExistence type="predicted"/>
<name>W9WQX1_9EURO</name>
<dbReference type="AlphaFoldDB" id="W9WQX1"/>
<evidence type="ECO:0000313" key="1">
    <source>
        <dbReference type="EMBL" id="EXJ70607.1"/>
    </source>
</evidence>
<dbReference type="GeneID" id="19191386"/>
<dbReference type="InterPro" id="IPR036291">
    <property type="entry name" value="NAD(P)-bd_dom_sf"/>
</dbReference>
<keyword evidence="2" id="KW-1185">Reference proteome</keyword>
<dbReference type="Proteomes" id="UP000019471">
    <property type="component" value="Unassembled WGS sequence"/>
</dbReference>
<dbReference type="RefSeq" id="XP_007745459.1">
    <property type="nucleotide sequence ID" value="XM_007747269.1"/>
</dbReference>
<organism evidence="1 2">
    <name type="scientific">Cladophialophora psammophila CBS 110553</name>
    <dbReference type="NCBI Taxonomy" id="1182543"/>
    <lineage>
        <taxon>Eukaryota</taxon>
        <taxon>Fungi</taxon>
        <taxon>Dikarya</taxon>
        <taxon>Ascomycota</taxon>
        <taxon>Pezizomycotina</taxon>
        <taxon>Eurotiomycetes</taxon>
        <taxon>Chaetothyriomycetidae</taxon>
        <taxon>Chaetothyriales</taxon>
        <taxon>Herpotrichiellaceae</taxon>
        <taxon>Cladophialophora</taxon>
    </lineage>
</organism>
<dbReference type="OrthoDB" id="5305386at2759"/>
<evidence type="ECO:0000313" key="2">
    <source>
        <dbReference type="Proteomes" id="UP000019471"/>
    </source>
</evidence>
<sequence>MVDKPMVIKTAVVTGASSRMGLALGHHLLANAGNGNIKEQWRVVLADINEAGYEDIESTLQHDLHICTEHRAALTHYLSENFNVVELVITLPLLILRCNGTPPPPDKRSFSVAACIAVWIRFDEPVPCLLAGNISTNDDLECEIKLDDRLAADLMPCGMPKAETLFDIVTRYFNGAIAVSLICNTLVVEFPEMDLESRKNKIVELPHGCQKLLGCMKYSNEPLTNTEFGRPKKPDAIYLSGLQEDDSDYLQT</sequence>
<dbReference type="EMBL" id="AMGX01000009">
    <property type="protein sequence ID" value="EXJ70607.1"/>
    <property type="molecule type" value="Genomic_DNA"/>
</dbReference>
<reference evidence="1 2" key="1">
    <citation type="submission" date="2013-03" db="EMBL/GenBank/DDBJ databases">
        <title>The Genome Sequence of Cladophialophora psammophila CBS 110553.</title>
        <authorList>
            <consortium name="The Broad Institute Genomics Platform"/>
            <person name="Cuomo C."/>
            <person name="de Hoog S."/>
            <person name="Gorbushina A."/>
            <person name="Walker B."/>
            <person name="Young S.K."/>
            <person name="Zeng Q."/>
            <person name="Gargeya S."/>
            <person name="Fitzgerald M."/>
            <person name="Haas B."/>
            <person name="Abouelleil A."/>
            <person name="Allen A.W."/>
            <person name="Alvarado L."/>
            <person name="Arachchi H.M."/>
            <person name="Berlin A.M."/>
            <person name="Chapman S.B."/>
            <person name="Gainer-Dewar J."/>
            <person name="Goldberg J."/>
            <person name="Griggs A."/>
            <person name="Gujja S."/>
            <person name="Hansen M."/>
            <person name="Howarth C."/>
            <person name="Imamovic A."/>
            <person name="Ireland A."/>
            <person name="Larimer J."/>
            <person name="McCowan C."/>
            <person name="Murphy C."/>
            <person name="Pearson M."/>
            <person name="Poon T.W."/>
            <person name="Priest M."/>
            <person name="Roberts A."/>
            <person name="Saif S."/>
            <person name="Shea T."/>
            <person name="Sisk P."/>
            <person name="Sykes S."/>
            <person name="Wortman J."/>
            <person name="Nusbaum C."/>
            <person name="Birren B."/>
        </authorList>
    </citation>
    <scope>NUCLEOTIDE SEQUENCE [LARGE SCALE GENOMIC DNA]</scope>
    <source>
        <strain evidence="1 2">CBS 110553</strain>
    </source>
</reference>
<comment type="caution">
    <text evidence="1">The sequence shown here is derived from an EMBL/GenBank/DDBJ whole genome shotgun (WGS) entry which is preliminary data.</text>
</comment>
<dbReference type="eggNOG" id="ENOG502SYQQ">
    <property type="taxonomic scope" value="Eukaryota"/>
</dbReference>
<dbReference type="HOGENOM" id="CLU_1102685_0_0_1"/>
<dbReference type="Gene3D" id="3.40.50.720">
    <property type="entry name" value="NAD(P)-binding Rossmann-like Domain"/>
    <property type="match status" value="1"/>
</dbReference>
<dbReference type="SUPFAM" id="SSF51735">
    <property type="entry name" value="NAD(P)-binding Rossmann-fold domains"/>
    <property type="match status" value="1"/>
</dbReference>